<comment type="caution">
    <text evidence="3">The sequence shown here is derived from an EMBL/GenBank/DDBJ whole genome shotgun (WGS) entry which is preliminary data.</text>
</comment>
<protein>
    <submittedName>
        <fullName evidence="3">Uncharacterized protein</fullName>
    </submittedName>
</protein>
<sequence>MSTAASITPTTKPPHKYGAFDMDENAVFRALIVIGGIALLSAIYCIIKCCSPCRKFYAMIFAMKKPENEELSVMSTAASITPTTKPPHKYGAFDMDENAVFRALIVIGGIALLSAIYCIIKCCRTRATRSRVRKYDLMSAKDLQRTALAVDSDSEDDLFEPSSSDRQKLVTAGAS</sequence>
<keyword evidence="2" id="KW-0812">Transmembrane</keyword>
<reference evidence="3 4" key="1">
    <citation type="submission" date="2014-10" db="EMBL/GenBank/DDBJ databases">
        <title>Draft genome of the hookworm Ancylostoma caninum.</title>
        <authorList>
            <person name="Mitreva M."/>
        </authorList>
    </citation>
    <scope>NUCLEOTIDE SEQUENCE [LARGE SCALE GENOMIC DNA]</scope>
    <source>
        <strain evidence="3 4">Baltimore</strain>
    </source>
</reference>
<feature type="region of interest" description="Disordered" evidence="1">
    <location>
        <begin position="154"/>
        <end position="175"/>
    </location>
</feature>
<gene>
    <name evidence="3" type="ORF">ANCCAN_05379</name>
</gene>
<proteinExistence type="predicted"/>
<dbReference type="EMBL" id="JOJR01000045">
    <property type="protein sequence ID" value="RCN48552.1"/>
    <property type="molecule type" value="Genomic_DNA"/>
</dbReference>
<name>A0A368GW09_ANCCA</name>
<dbReference type="OrthoDB" id="5852195at2759"/>
<evidence type="ECO:0000313" key="3">
    <source>
        <dbReference type="EMBL" id="RCN48552.1"/>
    </source>
</evidence>
<feature type="transmembrane region" description="Helical" evidence="2">
    <location>
        <begin position="26"/>
        <end position="47"/>
    </location>
</feature>
<keyword evidence="4" id="KW-1185">Reference proteome</keyword>
<accession>A0A368GW09</accession>
<evidence type="ECO:0000256" key="1">
    <source>
        <dbReference type="SAM" id="MobiDB-lite"/>
    </source>
</evidence>
<organism evidence="3 4">
    <name type="scientific">Ancylostoma caninum</name>
    <name type="common">Dog hookworm</name>
    <dbReference type="NCBI Taxonomy" id="29170"/>
    <lineage>
        <taxon>Eukaryota</taxon>
        <taxon>Metazoa</taxon>
        <taxon>Ecdysozoa</taxon>
        <taxon>Nematoda</taxon>
        <taxon>Chromadorea</taxon>
        <taxon>Rhabditida</taxon>
        <taxon>Rhabditina</taxon>
        <taxon>Rhabditomorpha</taxon>
        <taxon>Strongyloidea</taxon>
        <taxon>Ancylostomatidae</taxon>
        <taxon>Ancylostomatinae</taxon>
        <taxon>Ancylostoma</taxon>
    </lineage>
</organism>
<dbReference type="AlphaFoldDB" id="A0A368GW09"/>
<keyword evidence="2" id="KW-0472">Membrane</keyword>
<evidence type="ECO:0000313" key="4">
    <source>
        <dbReference type="Proteomes" id="UP000252519"/>
    </source>
</evidence>
<keyword evidence="2" id="KW-1133">Transmembrane helix</keyword>
<feature type="transmembrane region" description="Helical" evidence="2">
    <location>
        <begin position="99"/>
        <end position="120"/>
    </location>
</feature>
<evidence type="ECO:0000256" key="2">
    <source>
        <dbReference type="SAM" id="Phobius"/>
    </source>
</evidence>
<dbReference type="Proteomes" id="UP000252519">
    <property type="component" value="Unassembled WGS sequence"/>
</dbReference>